<evidence type="ECO:0000256" key="4">
    <source>
        <dbReference type="SAM" id="MobiDB-lite"/>
    </source>
</evidence>
<evidence type="ECO:0000256" key="2">
    <source>
        <dbReference type="ARBA" id="ARBA00023122"/>
    </source>
</evidence>
<dbReference type="EMBL" id="JABFUD020000008">
    <property type="protein sequence ID" value="KAI5076724.1"/>
    <property type="molecule type" value="Genomic_DNA"/>
</dbReference>
<dbReference type="Gene3D" id="3.10.580.10">
    <property type="entry name" value="CBS-domain"/>
    <property type="match status" value="2"/>
</dbReference>
<evidence type="ECO:0000256" key="3">
    <source>
        <dbReference type="PROSITE-ProRule" id="PRU00703"/>
    </source>
</evidence>
<feature type="compositionally biased region" description="Polar residues" evidence="4">
    <location>
        <begin position="45"/>
        <end position="54"/>
    </location>
</feature>
<comment type="caution">
    <text evidence="6">The sequence shown here is derived from an EMBL/GenBank/DDBJ whole genome shotgun (WGS) entry which is preliminary data.</text>
</comment>
<organism evidence="6 7">
    <name type="scientific">Adiantum capillus-veneris</name>
    <name type="common">Maidenhair fern</name>
    <dbReference type="NCBI Taxonomy" id="13818"/>
    <lineage>
        <taxon>Eukaryota</taxon>
        <taxon>Viridiplantae</taxon>
        <taxon>Streptophyta</taxon>
        <taxon>Embryophyta</taxon>
        <taxon>Tracheophyta</taxon>
        <taxon>Polypodiopsida</taxon>
        <taxon>Polypodiidae</taxon>
        <taxon>Polypodiales</taxon>
        <taxon>Pteridineae</taxon>
        <taxon>Pteridaceae</taxon>
        <taxon>Vittarioideae</taxon>
        <taxon>Adiantum</taxon>
    </lineage>
</organism>
<protein>
    <recommendedName>
        <fullName evidence="5">CBS domain-containing protein</fullName>
    </recommendedName>
</protein>
<dbReference type="SUPFAM" id="SSF54631">
    <property type="entry name" value="CBS-domain pair"/>
    <property type="match status" value="2"/>
</dbReference>
<feature type="domain" description="CBS" evidence="5">
    <location>
        <begin position="340"/>
        <end position="399"/>
    </location>
</feature>
<dbReference type="InterPro" id="IPR046342">
    <property type="entry name" value="CBS_dom_sf"/>
</dbReference>
<feature type="compositionally biased region" description="Basic and acidic residues" evidence="4">
    <location>
        <begin position="73"/>
        <end position="97"/>
    </location>
</feature>
<dbReference type="InterPro" id="IPR050511">
    <property type="entry name" value="AMPK_gamma/SDS23_families"/>
</dbReference>
<keyword evidence="1" id="KW-0677">Repeat</keyword>
<accession>A0A9D4UZB2</accession>
<dbReference type="OrthoDB" id="449052at2759"/>
<gene>
    <name evidence="6" type="ORF">GOP47_0008789</name>
</gene>
<dbReference type="CDD" id="cd02205">
    <property type="entry name" value="CBS_pair_SF"/>
    <property type="match status" value="1"/>
</dbReference>
<feature type="domain" description="CBS" evidence="5">
    <location>
        <begin position="446"/>
        <end position="502"/>
    </location>
</feature>
<dbReference type="PANTHER" id="PTHR13780">
    <property type="entry name" value="AMP-ACTIVATED PROTEIN KINASE, GAMMA REGULATORY SUBUNIT"/>
    <property type="match status" value="1"/>
</dbReference>
<feature type="compositionally biased region" description="Polar residues" evidence="4">
    <location>
        <begin position="63"/>
        <end position="72"/>
    </location>
</feature>
<keyword evidence="2 3" id="KW-0129">CBS domain</keyword>
<dbReference type="Pfam" id="PF00571">
    <property type="entry name" value="CBS"/>
    <property type="match status" value="2"/>
</dbReference>
<dbReference type="AlphaFoldDB" id="A0A9D4UZB2"/>
<dbReference type="SMART" id="SM00116">
    <property type="entry name" value="CBS"/>
    <property type="match status" value="3"/>
</dbReference>
<name>A0A9D4UZB2_ADICA</name>
<feature type="region of interest" description="Disordered" evidence="4">
    <location>
        <begin position="45"/>
        <end position="126"/>
    </location>
</feature>
<dbReference type="PANTHER" id="PTHR13780:SF124">
    <property type="entry name" value="OS01G0633400 PROTEIN"/>
    <property type="match status" value="1"/>
</dbReference>
<dbReference type="InterPro" id="IPR000644">
    <property type="entry name" value="CBS_dom"/>
</dbReference>
<feature type="domain" description="CBS" evidence="5">
    <location>
        <begin position="257"/>
        <end position="324"/>
    </location>
</feature>
<keyword evidence="7" id="KW-1185">Reference proteome</keyword>
<evidence type="ECO:0000259" key="5">
    <source>
        <dbReference type="PROSITE" id="PS51371"/>
    </source>
</evidence>
<proteinExistence type="predicted"/>
<reference evidence="6" key="1">
    <citation type="submission" date="2021-01" db="EMBL/GenBank/DDBJ databases">
        <title>Adiantum capillus-veneris genome.</title>
        <authorList>
            <person name="Fang Y."/>
            <person name="Liao Q."/>
        </authorList>
    </citation>
    <scope>NUCLEOTIDE SEQUENCE</scope>
    <source>
        <strain evidence="6">H3</strain>
        <tissue evidence="6">Leaf</tissue>
    </source>
</reference>
<evidence type="ECO:0000256" key="1">
    <source>
        <dbReference type="ARBA" id="ARBA00022737"/>
    </source>
</evidence>
<evidence type="ECO:0000313" key="7">
    <source>
        <dbReference type="Proteomes" id="UP000886520"/>
    </source>
</evidence>
<evidence type="ECO:0000313" key="6">
    <source>
        <dbReference type="EMBL" id="KAI5076724.1"/>
    </source>
</evidence>
<dbReference type="PROSITE" id="PS51371">
    <property type="entry name" value="CBS"/>
    <property type="match status" value="3"/>
</dbReference>
<sequence length="513" mass="57460">MVDLEPSGSLHDPEKSQVNIRPDMCGIECNSSCLKDKWTVGMARWSNSSSAPSETTEEMASDISRTISGTHRQLSEKKGIVVENLRKVQQEGQHDEDGPSGGNNQQESLAGEQAPKGPPPSQPLKVFFDRVPLSSIPGLKNGQVLELRMKECIGEAIRRLYLDSVMGAPVCDETGTEHGLGIIGTDPYVGLVELSSMLLWVLEELEKADIEGRKRGLRGINTDTKFHNEEERVLEEKGFFRSLREHTSIWDTKVAAMARSFMWGPFLPVRPEDTLLHALLMLSKHTLKAVPVMDSTTKRVTGFITQDAAIQLLLQCAGLEWFDSIADKRLSSFKFEVEDASRDIVHIDCKKPVLEAMMCMWKQRVSGMPIIDSETKKIVGNIRTTDVRLLLDNAEVFEERRSMSLEELMKVDMELYEMGLQDEDEEEMSAIISAAALHLKRGWRPRMSEVVTCTSEDTLKQLMAKLTAARADRGFLVDQDMHVVGLVTLRDIIIQFAPPLTQCSQLTPGFFHT</sequence>
<dbReference type="Proteomes" id="UP000886520">
    <property type="component" value="Chromosome 8"/>
</dbReference>